<sequence length="245" mass="27901">MNIVIPMAGLGSRFEKAGFSKPKPFIDVLGKPMIVRVLENLFAKDAKYILIARKEHLRKEKELVDMISKTFNVLFIGIDKLTEGTACTVLYARKYIDNNEPLIIANSDQIVDIDITDFANDSFQRKLDGSILTFIDKEKNPKWSFARLENDLVVEVKEKQVISDFATVGIYFFSQGKLFVDSAIDMIIENDRINNEFYTCPVYNYAIKNGAKIGVYNIKDDQMHGIGTPEDLKKYVEIMKMSSLS</sequence>
<evidence type="ECO:0000259" key="3">
    <source>
        <dbReference type="Pfam" id="PF00483"/>
    </source>
</evidence>
<gene>
    <name evidence="4" type="ORF">CQA69_05955</name>
</gene>
<keyword evidence="1" id="KW-0808">Transferase</keyword>
<dbReference type="OrthoDB" id="9788272at2"/>
<dbReference type="AlphaFoldDB" id="A0A4U7BGX2"/>
<dbReference type="SUPFAM" id="SSF53448">
    <property type="entry name" value="Nucleotide-diphospho-sugar transferases"/>
    <property type="match status" value="1"/>
</dbReference>
<dbReference type="InterPro" id="IPR050065">
    <property type="entry name" value="GlmU-like"/>
</dbReference>
<protein>
    <submittedName>
        <fullName evidence="4">Lipopolysaccharide biosynthesis protein</fullName>
    </submittedName>
</protein>
<dbReference type="InterPro" id="IPR029044">
    <property type="entry name" value="Nucleotide-diphossugar_trans"/>
</dbReference>
<dbReference type="PIRSF" id="PIRSF028162">
    <property type="entry name" value="BcbE_prd"/>
    <property type="match status" value="1"/>
</dbReference>
<dbReference type="EMBL" id="NXLZ01000009">
    <property type="protein sequence ID" value="TKX30599.1"/>
    <property type="molecule type" value="Genomic_DNA"/>
</dbReference>
<dbReference type="CDD" id="cd04183">
    <property type="entry name" value="GT2_BcE_like"/>
    <property type="match status" value="1"/>
</dbReference>
<feature type="domain" description="Nucleotidyl transferase" evidence="3">
    <location>
        <begin position="7"/>
        <end position="178"/>
    </location>
</feature>
<evidence type="ECO:0000256" key="2">
    <source>
        <dbReference type="ARBA" id="ARBA00022695"/>
    </source>
</evidence>
<dbReference type="Proteomes" id="UP000308838">
    <property type="component" value="Unassembled WGS sequence"/>
</dbReference>
<dbReference type="RefSeq" id="WP_137620880.1">
    <property type="nucleotide sequence ID" value="NZ_NXLZ01000009.1"/>
</dbReference>
<name>A0A4U7BGX2_9BACT</name>
<evidence type="ECO:0000256" key="1">
    <source>
        <dbReference type="ARBA" id="ARBA00022679"/>
    </source>
</evidence>
<comment type="caution">
    <text evidence="4">The sequence shown here is derived from an EMBL/GenBank/DDBJ whole genome shotgun (WGS) entry which is preliminary data.</text>
</comment>
<dbReference type="PANTHER" id="PTHR43584:SF8">
    <property type="entry name" value="N-ACETYLMURAMATE ALPHA-1-PHOSPHATE URIDYLYLTRANSFERASE"/>
    <property type="match status" value="1"/>
</dbReference>
<evidence type="ECO:0000313" key="5">
    <source>
        <dbReference type="Proteomes" id="UP000308838"/>
    </source>
</evidence>
<reference evidence="4 5" key="1">
    <citation type="submission" date="2018-05" db="EMBL/GenBank/DDBJ databases">
        <title>Novel Campyloabacter and Helicobacter Species and Strains.</title>
        <authorList>
            <person name="Mannion A.J."/>
            <person name="Shen Z."/>
            <person name="Fox J.G."/>
        </authorList>
    </citation>
    <scope>NUCLEOTIDE SEQUENCE [LARGE SCALE GENOMIC DNA]</scope>
    <source>
        <strain evidence="5">MIT17-664</strain>
    </source>
</reference>
<dbReference type="PANTHER" id="PTHR43584">
    <property type="entry name" value="NUCLEOTIDYL TRANSFERASE"/>
    <property type="match status" value="1"/>
</dbReference>
<keyword evidence="5" id="KW-1185">Reference proteome</keyword>
<accession>A0A4U7BGX2</accession>
<dbReference type="InterPro" id="IPR005835">
    <property type="entry name" value="NTP_transferase_dom"/>
</dbReference>
<proteinExistence type="predicted"/>
<dbReference type="Pfam" id="PF00483">
    <property type="entry name" value="NTP_transferase"/>
    <property type="match status" value="1"/>
</dbReference>
<dbReference type="InterPro" id="IPR016873">
    <property type="entry name" value="Caps_polysacc_synth_BcbE_prd"/>
</dbReference>
<keyword evidence="2" id="KW-0548">Nucleotidyltransferase</keyword>
<evidence type="ECO:0000313" key="4">
    <source>
        <dbReference type="EMBL" id="TKX30599.1"/>
    </source>
</evidence>
<dbReference type="Gene3D" id="3.90.550.10">
    <property type="entry name" value="Spore Coat Polysaccharide Biosynthesis Protein SpsA, Chain A"/>
    <property type="match status" value="1"/>
</dbReference>
<dbReference type="GO" id="GO:0016779">
    <property type="term" value="F:nucleotidyltransferase activity"/>
    <property type="evidence" value="ECO:0007669"/>
    <property type="project" value="UniProtKB-KW"/>
</dbReference>
<organism evidence="4 5">
    <name type="scientific">Campylobacter estrildidarum</name>
    <dbReference type="NCBI Taxonomy" id="2510189"/>
    <lineage>
        <taxon>Bacteria</taxon>
        <taxon>Pseudomonadati</taxon>
        <taxon>Campylobacterota</taxon>
        <taxon>Epsilonproteobacteria</taxon>
        <taxon>Campylobacterales</taxon>
        <taxon>Campylobacteraceae</taxon>
        <taxon>Campylobacter</taxon>
    </lineage>
</organism>